<organism evidence="2 3">
    <name type="scientific">Stakelama saccharophila</name>
    <dbReference type="NCBI Taxonomy" id="3075605"/>
    <lineage>
        <taxon>Bacteria</taxon>
        <taxon>Pseudomonadati</taxon>
        <taxon>Pseudomonadota</taxon>
        <taxon>Alphaproteobacteria</taxon>
        <taxon>Sphingomonadales</taxon>
        <taxon>Sphingomonadaceae</taxon>
        <taxon>Stakelama</taxon>
    </lineage>
</organism>
<gene>
    <name evidence="2" type="ORF">RPR59_05125</name>
</gene>
<dbReference type="PANTHER" id="PTHR30595">
    <property type="entry name" value="GLPR-RELATED TRANSCRIPTIONAL REPRESSOR"/>
    <property type="match status" value="1"/>
</dbReference>
<reference evidence="2 3" key="1">
    <citation type="submission" date="2023-09" db="EMBL/GenBank/DDBJ databases">
        <authorList>
            <person name="Rey-Velasco X."/>
        </authorList>
    </citation>
    <scope>NUCLEOTIDE SEQUENCE [LARGE SCALE GENOMIC DNA]</scope>
    <source>
        <strain evidence="2 3">W311</strain>
    </source>
</reference>
<dbReference type="InterPro" id="IPR007421">
    <property type="entry name" value="Schlafen_AlbA_2_dom"/>
</dbReference>
<evidence type="ECO:0000259" key="1">
    <source>
        <dbReference type="Pfam" id="PF04326"/>
    </source>
</evidence>
<dbReference type="Proteomes" id="UP001302249">
    <property type="component" value="Chromosome"/>
</dbReference>
<accession>A0ABZ0BB30</accession>
<keyword evidence="2" id="KW-0547">Nucleotide-binding</keyword>
<dbReference type="Gene3D" id="3.30.950.30">
    <property type="entry name" value="Schlafen, AAA domain"/>
    <property type="match status" value="1"/>
</dbReference>
<proteinExistence type="predicted"/>
<dbReference type="Gene3D" id="3.30.565.60">
    <property type="match status" value="1"/>
</dbReference>
<dbReference type="InterPro" id="IPR038461">
    <property type="entry name" value="Schlafen_AlbA_2_dom_sf"/>
</dbReference>
<dbReference type="Pfam" id="PF04326">
    <property type="entry name" value="SLFN_AlbA_2"/>
    <property type="match status" value="1"/>
</dbReference>
<feature type="domain" description="Schlafen AlbA-2" evidence="1">
    <location>
        <begin position="20"/>
        <end position="137"/>
    </location>
</feature>
<keyword evidence="2" id="KW-0067">ATP-binding</keyword>
<keyword evidence="3" id="KW-1185">Reference proteome</keyword>
<sequence>MQEITQLNREQVLALASRNEDDFFDRKSKLSKGKTAQKLAVAFANTEGGEIAFGIKDSSEESDAKKRIDLFENQEEANGILHALYEINPAINFRYTFFSVEDEEGVLLRVFIDKTQHVHAVADGTVYRRVGASSLPVKNPADITQLAFAKGAVSFENNKLNGQRPELIVDSNETKDLMSGIAEAPDGLSFCVNEGLVDRSDWVPVVAGALLLSDQPQGSIPTRCECRIVFYDTRNDEPEREHLKINETIGGPLYRQINSVVGRVSDILSNISILTPEGFSKVDYPPEAIWEIITNAIIHRDYSISDDIQIIIYQNRIEILSPGSLPAFVNVDNILDVRYSRNPKIVRTLRRYPNPPNQDLGEGLNTAYQKMKDRRLKPPTIEVLDNHVKVTIAHAPLATPEEAVMEYMKANDQITNRQARELTGIKSENQMKEVLYRLRDREFIRRHPDLKGNKAAWIKK</sequence>
<name>A0ABZ0BB30_9SPHN</name>
<dbReference type="Pfam" id="PF13749">
    <property type="entry name" value="HATPase_c_4"/>
    <property type="match status" value="1"/>
</dbReference>
<dbReference type="GO" id="GO:0005524">
    <property type="term" value="F:ATP binding"/>
    <property type="evidence" value="ECO:0007669"/>
    <property type="project" value="UniProtKB-KW"/>
</dbReference>
<protein>
    <submittedName>
        <fullName evidence="2">ATP-binding protein</fullName>
    </submittedName>
</protein>
<dbReference type="InterPro" id="IPR038475">
    <property type="entry name" value="RecG_C_sf"/>
</dbReference>
<dbReference type="EMBL" id="CP135076">
    <property type="protein sequence ID" value="WNO54636.1"/>
    <property type="molecule type" value="Genomic_DNA"/>
</dbReference>
<dbReference type="PANTHER" id="PTHR30595:SF6">
    <property type="entry name" value="SCHLAFEN ALBA-2 DOMAIN-CONTAINING PROTEIN"/>
    <property type="match status" value="1"/>
</dbReference>
<evidence type="ECO:0000313" key="2">
    <source>
        <dbReference type="EMBL" id="WNO54636.1"/>
    </source>
</evidence>
<dbReference type="RefSeq" id="WP_313917346.1">
    <property type="nucleotide sequence ID" value="NZ_CP135076.1"/>
</dbReference>
<evidence type="ECO:0000313" key="3">
    <source>
        <dbReference type="Proteomes" id="UP001302249"/>
    </source>
</evidence>